<reference evidence="2 3" key="1">
    <citation type="submission" date="2019-09" db="EMBL/GenBank/DDBJ databases">
        <title>Isolation and complete genome sequencing of Methylocystis species.</title>
        <authorList>
            <person name="Rumah B.L."/>
            <person name="Stead C.E."/>
            <person name="Stevens B.C."/>
            <person name="Minton N.P."/>
            <person name="Grosse-Honebrink A."/>
            <person name="Zhang Y."/>
        </authorList>
    </citation>
    <scope>NUCLEOTIDE SEQUENCE [LARGE SCALE GENOMIC DNA]</scope>
    <source>
        <strain evidence="2 3">BRCS2</strain>
    </source>
</reference>
<dbReference type="AlphaFoldDB" id="A0A6B8M5T3"/>
<organism evidence="2 3">
    <name type="scientific">Methylocystis parvus</name>
    <dbReference type="NCBI Taxonomy" id="134"/>
    <lineage>
        <taxon>Bacteria</taxon>
        <taxon>Pseudomonadati</taxon>
        <taxon>Pseudomonadota</taxon>
        <taxon>Alphaproteobacteria</taxon>
        <taxon>Hyphomicrobiales</taxon>
        <taxon>Methylocystaceae</taxon>
        <taxon>Methylocystis</taxon>
    </lineage>
</organism>
<dbReference type="Pfam" id="PF11188">
    <property type="entry name" value="DUF2975"/>
    <property type="match status" value="1"/>
</dbReference>
<gene>
    <name evidence="2" type="ORF">F7D14_12710</name>
</gene>
<accession>A0A6B8M5T3</accession>
<dbReference type="KEGG" id="mpar:F7D14_12710"/>
<dbReference type="Proteomes" id="UP000422569">
    <property type="component" value="Chromosome"/>
</dbReference>
<keyword evidence="1" id="KW-1133">Transmembrane helix</keyword>
<keyword evidence="3" id="KW-1185">Reference proteome</keyword>
<evidence type="ECO:0000313" key="3">
    <source>
        <dbReference type="Proteomes" id="UP000422569"/>
    </source>
</evidence>
<name>A0A6B8M5T3_9HYPH</name>
<proteinExistence type="predicted"/>
<sequence length="218" mass="24140">MARSLVGMTNPARSSGFRHATTIWRRTMTHSAAFPLAESPRLTALRAKIGWLCQAIRLLAIGYAMLTLWGFYHSWATRSPYELATMRLFGLDVSGASEAQWNTVLAMSLALWLFVATLAFCVWRLFSTYLEGAVFSLEAALWLRRTGIAGLVAIVADFIERSAVVYTLAAHLPESANAKHMFIRTEDFVHIILALMLLALAHIQKAAAEIADDNAQIV</sequence>
<dbReference type="InterPro" id="IPR021354">
    <property type="entry name" value="DUF2975"/>
</dbReference>
<keyword evidence="1" id="KW-0472">Membrane</keyword>
<keyword evidence="1" id="KW-0812">Transmembrane</keyword>
<evidence type="ECO:0000313" key="2">
    <source>
        <dbReference type="EMBL" id="QGM98251.1"/>
    </source>
</evidence>
<protein>
    <submittedName>
        <fullName evidence="2">DUF2975 domain-containing protein</fullName>
    </submittedName>
</protein>
<feature type="transmembrane region" description="Helical" evidence="1">
    <location>
        <begin position="181"/>
        <end position="201"/>
    </location>
</feature>
<evidence type="ECO:0000256" key="1">
    <source>
        <dbReference type="SAM" id="Phobius"/>
    </source>
</evidence>
<feature type="transmembrane region" description="Helical" evidence="1">
    <location>
        <begin position="104"/>
        <end position="126"/>
    </location>
</feature>
<dbReference type="EMBL" id="CP044331">
    <property type="protein sequence ID" value="QGM98251.1"/>
    <property type="molecule type" value="Genomic_DNA"/>
</dbReference>
<feature type="transmembrane region" description="Helical" evidence="1">
    <location>
        <begin position="49"/>
        <end position="72"/>
    </location>
</feature>